<dbReference type="Proteomes" id="UP000886501">
    <property type="component" value="Unassembled WGS sequence"/>
</dbReference>
<name>A0ACB6Z582_THEGA</name>
<gene>
    <name evidence="1" type="ORF">BDM02DRAFT_3121474</name>
</gene>
<dbReference type="EMBL" id="MU118124">
    <property type="protein sequence ID" value="KAF9644684.1"/>
    <property type="molecule type" value="Genomic_DNA"/>
</dbReference>
<evidence type="ECO:0000313" key="1">
    <source>
        <dbReference type="EMBL" id="KAF9644684.1"/>
    </source>
</evidence>
<protein>
    <submittedName>
        <fullName evidence="1">Uncharacterized protein</fullName>
    </submittedName>
</protein>
<evidence type="ECO:0000313" key="2">
    <source>
        <dbReference type="Proteomes" id="UP000886501"/>
    </source>
</evidence>
<proteinExistence type="predicted"/>
<comment type="caution">
    <text evidence="1">The sequence shown here is derived from an EMBL/GenBank/DDBJ whole genome shotgun (WGS) entry which is preliminary data.</text>
</comment>
<accession>A0ACB6Z582</accession>
<keyword evidence="2" id="KW-1185">Reference proteome</keyword>
<reference evidence="1" key="1">
    <citation type="submission" date="2019-10" db="EMBL/GenBank/DDBJ databases">
        <authorList>
            <consortium name="DOE Joint Genome Institute"/>
            <person name="Kuo A."/>
            <person name="Miyauchi S."/>
            <person name="Kiss E."/>
            <person name="Drula E."/>
            <person name="Kohler A."/>
            <person name="Sanchez-Garcia M."/>
            <person name="Andreopoulos B."/>
            <person name="Barry K.W."/>
            <person name="Bonito G."/>
            <person name="Buee M."/>
            <person name="Carver A."/>
            <person name="Chen C."/>
            <person name="Cichocki N."/>
            <person name="Clum A."/>
            <person name="Culley D."/>
            <person name="Crous P.W."/>
            <person name="Fauchery L."/>
            <person name="Girlanda M."/>
            <person name="Hayes R."/>
            <person name="Keri Z."/>
            <person name="Labutti K."/>
            <person name="Lipzen A."/>
            <person name="Lombard V."/>
            <person name="Magnuson J."/>
            <person name="Maillard F."/>
            <person name="Morin E."/>
            <person name="Murat C."/>
            <person name="Nolan M."/>
            <person name="Ohm R."/>
            <person name="Pangilinan J."/>
            <person name="Pereira M."/>
            <person name="Perotto S."/>
            <person name="Peter M."/>
            <person name="Riley R."/>
            <person name="Sitrit Y."/>
            <person name="Stielow B."/>
            <person name="Szollosi G."/>
            <person name="Zifcakova L."/>
            <person name="Stursova M."/>
            <person name="Spatafora J.W."/>
            <person name="Tedersoo L."/>
            <person name="Vaario L.-M."/>
            <person name="Yamada A."/>
            <person name="Yan M."/>
            <person name="Wang P."/>
            <person name="Xu J."/>
            <person name="Bruns T."/>
            <person name="Baldrian P."/>
            <person name="Vilgalys R."/>
            <person name="Henrissat B."/>
            <person name="Grigoriev I.V."/>
            <person name="Hibbett D."/>
            <person name="Nagy L.G."/>
            <person name="Martin F.M."/>
        </authorList>
    </citation>
    <scope>NUCLEOTIDE SEQUENCE</scope>
    <source>
        <strain evidence="1">P2</strain>
    </source>
</reference>
<sequence>MCYVLWLPLRTNAVHTTALPTAYLGPGVPTYQNASPSVYSIVYSFHHYLKGATGDSL</sequence>
<organism evidence="1 2">
    <name type="scientific">Thelephora ganbajun</name>
    <name type="common">Ganba fungus</name>
    <dbReference type="NCBI Taxonomy" id="370292"/>
    <lineage>
        <taxon>Eukaryota</taxon>
        <taxon>Fungi</taxon>
        <taxon>Dikarya</taxon>
        <taxon>Basidiomycota</taxon>
        <taxon>Agaricomycotina</taxon>
        <taxon>Agaricomycetes</taxon>
        <taxon>Thelephorales</taxon>
        <taxon>Thelephoraceae</taxon>
        <taxon>Thelephora</taxon>
    </lineage>
</organism>
<reference evidence="1" key="2">
    <citation type="journal article" date="2020" name="Nat. Commun.">
        <title>Large-scale genome sequencing of mycorrhizal fungi provides insights into the early evolution of symbiotic traits.</title>
        <authorList>
            <person name="Miyauchi S."/>
            <person name="Kiss E."/>
            <person name="Kuo A."/>
            <person name="Drula E."/>
            <person name="Kohler A."/>
            <person name="Sanchez-Garcia M."/>
            <person name="Morin E."/>
            <person name="Andreopoulos B."/>
            <person name="Barry K.W."/>
            <person name="Bonito G."/>
            <person name="Buee M."/>
            <person name="Carver A."/>
            <person name="Chen C."/>
            <person name="Cichocki N."/>
            <person name="Clum A."/>
            <person name="Culley D."/>
            <person name="Crous P.W."/>
            <person name="Fauchery L."/>
            <person name="Girlanda M."/>
            <person name="Hayes R.D."/>
            <person name="Keri Z."/>
            <person name="LaButti K."/>
            <person name="Lipzen A."/>
            <person name="Lombard V."/>
            <person name="Magnuson J."/>
            <person name="Maillard F."/>
            <person name="Murat C."/>
            <person name="Nolan M."/>
            <person name="Ohm R.A."/>
            <person name="Pangilinan J."/>
            <person name="Pereira M.F."/>
            <person name="Perotto S."/>
            <person name="Peter M."/>
            <person name="Pfister S."/>
            <person name="Riley R."/>
            <person name="Sitrit Y."/>
            <person name="Stielow J.B."/>
            <person name="Szollosi G."/>
            <person name="Zifcakova L."/>
            <person name="Stursova M."/>
            <person name="Spatafora J.W."/>
            <person name="Tedersoo L."/>
            <person name="Vaario L.M."/>
            <person name="Yamada A."/>
            <person name="Yan M."/>
            <person name="Wang P."/>
            <person name="Xu J."/>
            <person name="Bruns T."/>
            <person name="Baldrian P."/>
            <person name="Vilgalys R."/>
            <person name="Dunand C."/>
            <person name="Henrissat B."/>
            <person name="Grigoriev I.V."/>
            <person name="Hibbett D."/>
            <person name="Nagy L.G."/>
            <person name="Martin F.M."/>
        </authorList>
    </citation>
    <scope>NUCLEOTIDE SEQUENCE</scope>
    <source>
        <strain evidence="1">P2</strain>
    </source>
</reference>